<dbReference type="EMBL" id="CP011388">
    <property type="protein sequence ID" value="ANE48864.1"/>
    <property type="molecule type" value="Genomic_DNA"/>
</dbReference>
<dbReference type="Pfam" id="PF20074">
    <property type="entry name" value="DUF6470"/>
    <property type="match status" value="1"/>
</dbReference>
<dbReference type="InterPro" id="IPR045527">
    <property type="entry name" value="DUF6470"/>
</dbReference>
<sequence length="163" mass="18563">MKQERATQDFDIQPAEITIESPRGELHIDQSRAWEALNGGVIESFNHRIYSNNKQLALDGIANIVSKGNRMAAIHLRTNVIADLGFESYFEDYYMNIFGEASYDNIDIHYTAHKPVINYNPGVTDTQTIANKAEFSYVSGKLNIYMLQFPSIEIIPPNLDMRM</sequence>
<proteinExistence type="predicted"/>
<evidence type="ECO:0000313" key="1">
    <source>
        <dbReference type="EMBL" id="ANE48864.1"/>
    </source>
</evidence>
<gene>
    <name evidence="1" type="ORF">SY83_10985</name>
</gene>
<protein>
    <submittedName>
        <fullName evidence="1">Uncharacterized protein</fullName>
    </submittedName>
</protein>
<dbReference type="Proteomes" id="UP000076927">
    <property type="component" value="Chromosome"/>
</dbReference>
<keyword evidence="2" id="KW-1185">Reference proteome</keyword>
<dbReference type="STRING" id="1178515.SY83_10985"/>
<name>A0A172TPM6_9BACL</name>
<organism evidence="1 2">
    <name type="scientific">Paenibacillus swuensis</name>
    <dbReference type="NCBI Taxonomy" id="1178515"/>
    <lineage>
        <taxon>Bacteria</taxon>
        <taxon>Bacillati</taxon>
        <taxon>Bacillota</taxon>
        <taxon>Bacilli</taxon>
        <taxon>Bacillales</taxon>
        <taxon>Paenibacillaceae</taxon>
        <taxon>Paenibacillus</taxon>
    </lineage>
</organism>
<accession>A0A172TPM6</accession>
<evidence type="ECO:0000313" key="2">
    <source>
        <dbReference type="Proteomes" id="UP000076927"/>
    </source>
</evidence>
<dbReference type="KEGG" id="pswu:SY83_10985"/>
<dbReference type="PATRIC" id="fig|1178515.4.peg.2205"/>
<reference evidence="1 2" key="1">
    <citation type="submission" date="2015-01" db="EMBL/GenBank/DDBJ databases">
        <title>Paenibacillus swuensis/DY6/whole genome sequencing.</title>
        <authorList>
            <person name="Kim M.K."/>
            <person name="Srinivasan S."/>
            <person name="Lee J.-J."/>
        </authorList>
    </citation>
    <scope>NUCLEOTIDE SEQUENCE [LARGE SCALE GENOMIC DNA]</scope>
    <source>
        <strain evidence="1 2">DY6</strain>
    </source>
</reference>
<dbReference type="AlphaFoldDB" id="A0A172TPM6"/>